<dbReference type="AlphaFoldDB" id="A0AA97NW41"/>
<protein>
    <submittedName>
        <fullName evidence="2">Uncharacterized protein</fullName>
    </submittedName>
</protein>
<gene>
    <name evidence="2" type="ORF">OOU_Y34scaffold00608g24</name>
</gene>
<feature type="compositionally biased region" description="Basic and acidic residues" evidence="1">
    <location>
        <begin position="146"/>
        <end position="165"/>
    </location>
</feature>
<dbReference type="Proteomes" id="UP000011086">
    <property type="component" value="Unassembled WGS sequence"/>
</dbReference>
<proteinExistence type="predicted"/>
<feature type="region of interest" description="Disordered" evidence="1">
    <location>
        <begin position="92"/>
        <end position="178"/>
    </location>
</feature>
<name>A0AA97NW41_PYRO3</name>
<evidence type="ECO:0000313" key="2">
    <source>
        <dbReference type="EMBL" id="ELQ37257.1"/>
    </source>
</evidence>
<dbReference type="EMBL" id="JH793781">
    <property type="protein sequence ID" value="ELQ37257.1"/>
    <property type="molecule type" value="Genomic_DNA"/>
</dbReference>
<accession>A0AA97NW41</accession>
<organism evidence="2">
    <name type="scientific">Pyricularia oryzae (strain Y34)</name>
    <name type="common">Rice blast fungus</name>
    <name type="synonym">Magnaporthe oryzae</name>
    <dbReference type="NCBI Taxonomy" id="1143189"/>
    <lineage>
        <taxon>Eukaryota</taxon>
        <taxon>Fungi</taxon>
        <taxon>Dikarya</taxon>
        <taxon>Ascomycota</taxon>
        <taxon>Pezizomycotina</taxon>
        <taxon>Sordariomycetes</taxon>
        <taxon>Sordariomycetidae</taxon>
        <taxon>Magnaporthales</taxon>
        <taxon>Pyriculariaceae</taxon>
        <taxon>Pyricularia</taxon>
    </lineage>
</organism>
<reference evidence="2" key="1">
    <citation type="journal article" date="2012" name="PLoS Genet.">
        <title>Comparative analysis of the genomes of two field isolates of the rice blast fungus Magnaporthe oryzae.</title>
        <authorList>
            <person name="Xue M."/>
            <person name="Yang J."/>
            <person name="Li Z."/>
            <person name="Hu S."/>
            <person name="Yao N."/>
            <person name="Dean R.A."/>
            <person name="Zhao W."/>
            <person name="Shen M."/>
            <person name="Zhang H."/>
            <person name="Li C."/>
            <person name="Liu L."/>
            <person name="Cao L."/>
            <person name="Xu X."/>
            <person name="Xing Y."/>
            <person name="Hsiang T."/>
            <person name="Zhang Z."/>
            <person name="Xu J.R."/>
            <person name="Peng Y.L."/>
        </authorList>
    </citation>
    <scope>NUCLEOTIDE SEQUENCE</scope>
    <source>
        <strain evidence="2">Y34</strain>
    </source>
</reference>
<evidence type="ECO:0000256" key="1">
    <source>
        <dbReference type="SAM" id="MobiDB-lite"/>
    </source>
</evidence>
<sequence>MASTVIVSRAPAPVELDSDSTGATVPILGARGDEPYYFGLPPPPISSEGSGRGRLARVSMPPSMPGNSAREDAARRGVFMYTYLAHAEPQAADEVVADPRSDVNGGGRSSNSINNGQRTSRRISSRNDAIEATTAAAARLNPPYQSHDRSQVSKDLSTDARRRAEPNVSRPPPPLQSRSVNIPLNGSEVFIGFLRIFISLCSFQKTQKTTNAASAVEWPARHAEFVTTFRDHPSRSFNSGSPISPYHFRVSAPKFPLNIRLPVRQGAN</sequence>